<keyword evidence="2 5" id="KW-0812">Transmembrane</keyword>
<dbReference type="InterPro" id="IPR052527">
    <property type="entry name" value="Metal_cation-efflux_comp"/>
</dbReference>
<name>A0A540VSM7_9GAMM</name>
<dbReference type="GO" id="GO:0032259">
    <property type="term" value="P:methylation"/>
    <property type="evidence" value="ECO:0007669"/>
    <property type="project" value="UniProtKB-KW"/>
</dbReference>
<dbReference type="EMBL" id="VIFK01000040">
    <property type="protein sequence ID" value="TQE99765.1"/>
    <property type="molecule type" value="Genomic_DNA"/>
</dbReference>
<dbReference type="GO" id="GO:0008168">
    <property type="term" value="F:methyltransferase activity"/>
    <property type="evidence" value="ECO:0007669"/>
    <property type="project" value="UniProtKB-KW"/>
</dbReference>
<sequence length="150" mass="16552">MNTRLPPPIILLLAAGAVWGIDWLVPAARVNAPWLSTSALALAAAAGTVMLVAAVWFARQKTTINPLHPERASHLLTTGPYAISRNPIYLADAALLLAWALWLGNGAGVLMVPVFMRTLTRLQIRPEEQALALKFGEAYRDYCRRVRRWL</sequence>
<evidence type="ECO:0000256" key="2">
    <source>
        <dbReference type="ARBA" id="ARBA00022692"/>
    </source>
</evidence>
<keyword evidence="3 5" id="KW-1133">Transmembrane helix</keyword>
<evidence type="ECO:0000256" key="5">
    <source>
        <dbReference type="SAM" id="Phobius"/>
    </source>
</evidence>
<organism evidence="6 7">
    <name type="scientific">Spiribacter salinus</name>
    <dbReference type="NCBI Taxonomy" id="1335746"/>
    <lineage>
        <taxon>Bacteria</taxon>
        <taxon>Pseudomonadati</taxon>
        <taxon>Pseudomonadota</taxon>
        <taxon>Gammaproteobacteria</taxon>
        <taxon>Chromatiales</taxon>
        <taxon>Ectothiorhodospiraceae</taxon>
        <taxon>Spiribacter</taxon>
    </lineage>
</organism>
<keyword evidence="6" id="KW-0808">Transferase</keyword>
<keyword evidence="6" id="KW-0489">Methyltransferase</keyword>
<protein>
    <submittedName>
        <fullName evidence="6">Isoprenylcysteine carboxylmethyltransferase family protein</fullName>
    </submittedName>
</protein>
<dbReference type="InterPro" id="IPR007318">
    <property type="entry name" value="Phopholipid_MeTrfase"/>
</dbReference>
<dbReference type="PANTHER" id="PTHR43847:SF1">
    <property type="entry name" value="BLL3993 PROTEIN"/>
    <property type="match status" value="1"/>
</dbReference>
<evidence type="ECO:0000313" key="6">
    <source>
        <dbReference type="EMBL" id="TQE99765.1"/>
    </source>
</evidence>
<dbReference type="STRING" id="1260251.SPISAL_04880"/>
<keyword evidence="4 5" id="KW-0472">Membrane</keyword>
<dbReference type="GO" id="GO:0012505">
    <property type="term" value="C:endomembrane system"/>
    <property type="evidence" value="ECO:0007669"/>
    <property type="project" value="UniProtKB-SubCell"/>
</dbReference>
<evidence type="ECO:0000256" key="3">
    <source>
        <dbReference type="ARBA" id="ARBA00022989"/>
    </source>
</evidence>
<evidence type="ECO:0000256" key="1">
    <source>
        <dbReference type="ARBA" id="ARBA00004127"/>
    </source>
</evidence>
<feature type="transmembrane region" description="Helical" evidence="5">
    <location>
        <begin position="37"/>
        <end position="58"/>
    </location>
</feature>
<evidence type="ECO:0000256" key="4">
    <source>
        <dbReference type="ARBA" id="ARBA00023136"/>
    </source>
</evidence>
<dbReference type="PANTHER" id="PTHR43847">
    <property type="entry name" value="BLL3993 PROTEIN"/>
    <property type="match status" value="1"/>
</dbReference>
<reference evidence="6 7" key="1">
    <citation type="submission" date="2019-06" db="EMBL/GenBank/DDBJ databases">
        <title>Metagenome assembled Genome of Spiribacter salinus SL48-SHIP from the microbial mat of Salt Lake 48 (Novosibirsk region, Russia).</title>
        <authorList>
            <person name="Shipova A."/>
            <person name="Rozanov A.S."/>
            <person name="Bryanskaya A.V."/>
            <person name="Peltek S.E."/>
        </authorList>
    </citation>
    <scope>NUCLEOTIDE SEQUENCE [LARGE SCALE GENOMIC DNA]</scope>
    <source>
        <strain evidence="6">SL48-SHIP-2</strain>
    </source>
</reference>
<dbReference type="Pfam" id="PF04191">
    <property type="entry name" value="PEMT"/>
    <property type="match status" value="1"/>
</dbReference>
<accession>A0A540VSM7</accession>
<proteinExistence type="predicted"/>
<dbReference type="Proteomes" id="UP000315400">
    <property type="component" value="Unassembled WGS sequence"/>
</dbReference>
<dbReference type="AlphaFoldDB" id="A0A540VSM7"/>
<comment type="subcellular location">
    <subcellularLocation>
        <location evidence="1">Endomembrane system</location>
        <topology evidence="1">Multi-pass membrane protein</topology>
    </subcellularLocation>
</comment>
<dbReference type="Gene3D" id="1.20.120.1630">
    <property type="match status" value="1"/>
</dbReference>
<gene>
    <name evidence="6" type="ORF">FKY71_06815</name>
</gene>
<evidence type="ECO:0000313" key="7">
    <source>
        <dbReference type="Proteomes" id="UP000315400"/>
    </source>
</evidence>
<feature type="transmembrane region" description="Helical" evidence="5">
    <location>
        <begin position="93"/>
        <end position="116"/>
    </location>
</feature>
<comment type="caution">
    <text evidence="6">The sequence shown here is derived from an EMBL/GenBank/DDBJ whole genome shotgun (WGS) entry which is preliminary data.</text>
</comment>